<evidence type="ECO:0000313" key="3">
    <source>
        <dbReference type="Proteomes" id="UP000240830"/>
    </source>
</evidence>
<name>A0A2H9TJE5_9FUNG</name>
<organism evidence="2 3">
    <name type="scientific">Paramicrosporidium saccamoebae</name>
    <dbReference type="NCBI Taxonomy" id="1246581"/>
    <lineage>
        <taxon>Eukaryota</taxon>
        <taxon>Fungi</taxon>
        <taxon>Fungi incertae sedis</taxon>
        <taxon>Cryptomycota</taxon>
        <taxon>Cryptomycota incertae sedis</taxon>
        <taxon>Paramicrosporidium</taxon>
    </lineage>
</organism>
<sequence>MVLTEASLLSKSGHARGRMSRKRKSDPLPAGKGKKGPTTVSSSGTDPATSGEELEKIIGAIHGKHSLSPNPARPIQEKDQGAAEAYGRADAKDCQWRHRQHPAAHHQLRIPNVVLFRFPYYLGKGSLIH</sequence>
<dbReference type="Proteomes" id="UP000240830">
    <property type="component" value="Unassembled WGS sequence"/>
</dbReference>
<comment type="caution">
    <text evidence="2">The sequence shown here is derived from an EMBL/GenBank/DDBJ whole genome shotgun (WGS) entry which is preliminary data.</text>
</comment>
<feature type="compositionally biased region" description="Basic and acidic residues" evidence="1">
    <location>
        <begin position="75"/>
        <end position="89"/>
    </location>
</feature>
<feature type="compositionally biased region" description="Polar residues" evidence="1">
    <location>
        <begin position="38"/>
        <end position="48"/>
    </location>
</feature>
<gene>
    <name evidence="2" type="ORF">PSACC_02309</name>
</gene>
<evidence type="ECO:0000256" key="1">
    <source>
        <dbReference type="SAM" id="MobiDB-lite"/>
    </source>
</evidence>
<feature type="region of interest" description="Disordered" evidence="1">
    <location>
        <begin position="1"/>
        <end position="89"/>
    </location>
</feature>
<reference evidence="2 3" key="1">
    <citation type="submission" date="2016-10" db="EMBL/GenBank/DDBJ databases">
        <title>The genome of Paramicrosporidium saccamoebae is the missing link in understanding Cryptomycota and Microsporidia evolution.</title>
        <authorList>
            <person name="Quandt C.A."/>
            <person name="Beaudet D."/>
            <person name="Corsaro D."/>
            <person name="Michel R."/>
            <person name="Corradi N."/>
            <person name="James T."/>
        </authorList>
    </citation>
    <scope>NUCLEOTIDE SEQUENCE [LARGE SCALE GENOMIC DNA]</scope>
    <source>
        <strain evidence="2 3">KSL3</strain>
    </source>
</reference>
<keyword evidence="3" id="KW-1185">Reference proteome</keyword>
<proteinExistence type="predicted"/>
<dbReference type="EMBL" id="MTSL01000151">
    <property type="protein sequence ID" value="PJF17877.1"/>
    <property type="molecule type" value="Genomic_DNA"/>
</dbReference>
<accession>A0A2H9TJE5</accession>
<feature type="compositionally biased region" description="Basic residues" evidence="1">
    <location>
        <begin position="13"/>
        <end position="24"/>
    </location>
</feature>
<protein>
    <submittedName>
        <fullName evidence="2">Uncharacterized protein</fullName>
    </submittedName>
</protein>
<dbReference type="AlphaFoldDB" id="A0A2H9TJE5"/>
<evidence type="ECO:0000313" key="2">
    <source>
        <dbReference type="EMBL" id="PJF17877.1"/>
    </source>
</evidence>